<keyword evidence="1" id="KW-0175">Coiled coil</keyword>
<organism evidence="4 5">
    <name type="scientific">Achaetomium macrosporum</name>
    <dbReference type="NCBI Taxonomy" id="79813"/>
    <lineage>
        <taxon>Eukaryota</taxon>
        <taxon>Fungi</taxon>
        <taxon>Dikarya</taxon>
        <taxon>Ascomycota</taxon>
        <taxon>Pezizomycotina</taxon>
        <taxon>Sordariomycetes</taxon>
        <taxon>Sordariomycetidae</taxon>
        <taxon>Sordariales</taxon>
        <taxon>Chaetomiaceae</taxon>
        <taxon>Achaetomium</taxon>
    </lineage>
</organism>
<dbReference type="InterPro" id="IPR011598">
    <property type="entry name" value="bHLH_dom"/>
</dbReference>
<dbReference type="Proteomes" id="UP001303760">
    <property type="component" value="Unassembled WGS sequence"/>
</dbReference>
<protein>
    <recommendedName>
        <fullName evidence="3">BHLH domain-containing protein</fullName>
    </recommendedName>
</protein>
<dbReference type="AlphaFoldDB" id="A0AAN7C4J4"/>
<dbReference type="EMBL" id="MU860286">
    <property type="protein sequence ID" value="KAK4235229.1"/>
    <property type="molecule type" value="Genomic_DNA"/>
</dbReference>
<reference evidence="4" key="2">
    <citation type="submission" date="2023-05" db="EMBL/GenBank/DDBJ databases">
        <authorList>
            <consortium name="Lawrence Berkeley National Laboratory"/>
            <person name="Steindorff A."/>
            <person name="Hensen N."/>
            <person name="Bonometti L."/>
            <person name="Westerberg I."/>
            <person name="Brannstrom I.O."/>
            <person name="Guillou S."/>
            <person name="Cros-Aarteil S."/>
            <person name="Calhoun S."/>
            <person name="Haridas S."/>
            <person name="Kuo A."/>
            <person name="Mondo S."/>
            <person name="Pangilinan J."/>
            <person name="Riley R."/>
            <person name="Labutti K."/>
            <person name="Andreopoulos B."/>
            <person name="Lipzen A."/>
            <person name="Chen C."/>
            <person name="Yanf M."/>
            <person name="Daum C."/>
            <person name="Ng V."/>
            <person name="Clum A."/>
            <person name="Ohm R."/>
            <person name="Martin F."/>
            <person name="Silar P."/>
            <person name="Natvig D."/>
            <person name="Lalanne C."/>
            <person name="Gautier V."/>
            <person name="Ament-Velasquez S.L."/>
            <person name="Kruys A."/>
            <person name="Hutchinson M.I."/>
            <person name="Powell A.J."/>
            <person name="Barry K."/>
            <person name="Miller A.N."/>
            <person name="Grigoriev I.V."/>
            <person name="Debuchy R."/>
            <person name="Gladieux P."/>
            <person name="Thoren M.H."/>
            <person name="Johannesson H."/>
        </authorList>
    </citation>
    <scope>NUCLEOTIDE SEQUENCE</scope>
    <source>
        <strain evidence="4">CBS 532.94</strain>
    </source>
</reference>
<evidence type="ECO:0000313" key="4">
    <source>
        <dbReference type="EMBL" id="KAK4235229.1"/>
    </source>
</evidence>
<keyword evidence="5" id="KW-1185">Reference proteome</keyword>
<accession>A0AAN7C4J4</accession>
<proteinExistence type="predicted"/>
<dbReference type="SUPFAM" id="SSF47459">
    <property type="entry name" value="HLH, helix-loop-helix DNA-binding domain"/>
    <property type="match status" value="1"/>
</dbReference>
<dbReference type="PROSITE" id="PS50888">
    <property type="entry name" value="BHLH"/>
    <property type="match status" value="1"/>
</dbReference>
<feature type="coiled-coil region" evidence="1">
    <location>
        <begin position="303"/>
        <end position="330"/>
    </location>
</feature>
<feature type="region of interest" description="Disordered" evidence="2">
    <location>
        <begin position="119"/>
        <end position="189"/>
    </location>
</feature>
<evidence type="ECO:0000259" key="3">
    <source>
        <dbReference type="PROSITE" id="PS50888"/>
    </source>
</evidence>
<gene>
    <name evidence="4" type="ORF">C8A03DRAFT_18003</name>
</gene>
<evidence type="ECO:0000256" key="1">
    <source>
        <dbReference type="SAM" id="Coils"/>
    </source>
</evidence>
<dbReference type="GO" id="GO:0046983">
    <property type="term" value="F:protein dimerization activity"/>
    <property type="evidence" value="ECO:0007669"/>
    <property type="project" value="InterPro"/>
</dbReference>
<evidence type="ECO:0000256" key="2">
    <source>
        <dbReference type="SAM" id="MobiDB-lite"/>
    </source>
</evidence>
<reference evidence="4" key="1">
    <citation type="journal article" date="2023" name="Mol. Phylogenet. Evol.">
        <title>Genome-scale phylogeny and comparative genomics of the fungal order Sordariales.</title>
        <authorList>
            <person name="Hensen N."/>
            <person name="Bonometti L."/>
            <person name="Westerberg I."/>
            <person name="Brannstrom I.O."/>
            <person name="Guillou S."/>
            <person name="Cros-Aarteil S."/>
            <person name="Calhoun S."/>
            <person name="Haridas S."/>
            <person name="Kuo A."/>
            <person name="Mondo S."/>
            <person name="Pangilinan J."/>
            <person name="Riley R."/>
            <person name="LaButti K."/>
            <person name="Andreopoulos B."/>
            <person name="Lipzen A."/>
            <person name="Chen C."/>
            <person name="Yan M."/>
            <person name="Daum C."/>
            <person name="Ng V."/>
            <person name="Clum A."/>
            <person name="Steindorff A."/>
            <person name="Ohm R.A."/>
            <person name="Martin F."/>
            <person name="Silar P."/>
            <person name="Natvig D.O."/>
            <person name="Lalanne C."/>
            <person name="Gautier V."/>
            <person name="Ament-Velasquez S.L."/>
            <person name="Kruys A."/>
            <person name="Hutchinson M.I."/>
            <person name="Powell A.J."/>
            <person name="Barry K."/>
            <person name="Miller A.N."/>
            <person name="Grigoriev I.V."/>
            <person name="Debuchy R."/>
            <person name="Gladieux P."/>
            <person name="Hiltunen Thoren M."/>
            <person name="Johannesson H."/>
        </authorList>
    </citation>
    <scope>NUCLEOTIDE SEQUENCE</scope>
    <source>
        <strain evidence="4">CBS 532.94</strain>
    </source>
</reference>
<feature type="domain" description="BHLH" evidence="3">
    <location>
        <begin position="241"/>
        <end position="306"/>
    </location>
</feature>
<evidence type="ECO:0000313" key="5">
    <source>
        <dbReference type="Proteomes" id="UP001303760"/>
    </source>
</evidence>
<name>A0AAN7C4J4_9PEZI</name>
<dbReference type="Pfam" id="PF00010">
    <property type="entry name" value="HLH"/>
    <property type="match status" value="1"/>
</dbReference>
<sequence length="335" mass="37360">MYPAGIHHLVCTPDAESGADSSFPERHFTPSYEDKPVFSGLEPGQPQPVVTERQTYESGVVSASSQCWPSGNQPSQHPDHIPYHGQLADGQAISVPLQRTTAPLVGEWALFNEQPSSRHFWQPGQGGFNIEDDSDSIPSPDSSEDAYTPLPAWFSEQRPRRQRSRRVSKPATAASSTLSRHKAANSDKPYIPDFDYNQEWYDQSDTAAAFLPHTNYDISATNGNAIEITFQDRASSSKEDSKRIAHKLSEKTRRNRLTIAIREIQKLLPSQPASELANEADFVVRPGVPSSKLDVVEMAVGFIKDLKEKNEDMKRRLREAEQELGQCQCQRGSQP</sequence>
<comment type="caution">
    <text evidence="4">The sequence shown here is derived from an EMBL/GenBank/DDBJ whole genome shotgun (WGS) entry which is preliminary data.</text>
</comment>
<dbReference type="Gene3D" id="4.10.280.10">
    <property type="entry name" value="Helix-loop-helix DNA-binding domain"/>
    <property type="match status" value="1"/>
</dbReference>
<dbReference type="InterPro" id="IPR036638">
    <property type="entry name" value="HLH_DNA-bd_sf"/>
</dbReference>